<comment type="similarity">
    <text evidence="1 3">Belongs to the 3-oxoacid CoA-transferase family.</text>
</comment>
<keyword evidence="2 3" id="KW-0808">Transferase</keyword>
<comment type="caution">
    <text evidence="5">The sequence shown here is derived from an EMBL/GenBank/DDBJ whole genome shotgun (WGS) entry which is preliminary data.</text>
</comment>
<comment type="function">
    <text evidence="3">Key enzyme for ketone body catabolism. Transfers the CoA moiety from succinate to acetoacetate. Formation of the enzyme-CoA intermediate proceeds via an unstable anhydride species formed between the carboxylate groups of the enzyme and substrate.</text>
</comment>
<accession>A0A3M6V6E0</accession>
<keyword evidence="3" id="KW-0496">Mitochondrion</keyword>
<reference evidence="5 6" key="1">
    <citation type="journal article" date="2018" name="Sci. Rep.">
        <title>Comparative analysis of the Pocillopora damicornis genome highlights role of immune system in coral evolution.</title>
        <authorList>
            <person name="Cunning R."/>
            <person name="Bay R.A."/>
            <person name="Gillette P."/>
            <person name="Baker A.C."/>
            <person name="Traylor-Knowles N."/>
        </authorList>
    </citation>
    <scope>NUCLEOTIDE SEQUENCE [LARGE SCALE GENOMIC DNA]</scope>
    <source>
        <strain evidence="5">RSMAS</strain>
        <tissue evidence="5">Whole animal</tissue>
    </source>
</reference>
<evidence type="ECO:0000313" key="5">
    <source>
        <dbReference type="EMBL" id="RMX61284.1"/>
    </source>
</evidence>
<dbReference type="InterPro" id="IPR012792">
    <property type="entry name" value="3-oxoacid_CoA-transf_A"/>
</dbReference>
<dbReference type="InterPro" id="IPR037171">
    <property type="entry name" value="NagB/RpiA_transferase-like"/>
</dbReference>
<evidence type="ECO:0000256" key="3">
    <source>
        <dbReference type="PIRNR" id="PIRNR000858"/>
    </source>
</evidence>
<name>A0A3M6V6E0_POCDA</name>
<dbReference type="SUPFAM" id="SSF100950">
    <property type="entry name" value="NagB/RpiA/CoA transferase-like"/>
    <property type="match status" value="2"/>
</dbReference>
<dbReference type="STRING" id="46731.A0A3M6V6E0"/>
<dbReference type="UniPathway" id="UPA00929">
    <property type="reaction ID" value="UER00894"/>
</dbReference>
<dbReference type="AlphaFoldDB" id="A0A3M6V6E0"/>
<protein>
    <recommendedName>
        <fullName evidence="3">Succinyl-CoA:3-ketoacid-coenzyme A transferase</fullName>
        <ecNumber evidence="3">2.8.3.5</ecNumber>
    </recommendedName>
</protein>
<keyword evidence="6" id="KW-1185">Reference proteome</keyword>
<feature type="active site" description="5-glutamyl coenzyme A thioester intermediate" evidence="4">
    <location>
        <position position="344"/>
    </location>
</feature>
<evidence type="ECO:0000256" key="4">
    <source>
        <dbReference type="PIRSR" id="PIRSR000858-1"/>
    </source>
</evidence>
<evidence type="ECO:0000256" key="2">
    <source>
        <dbReference type="ARBA" id="ARBA00022679"/>
    </source>
</evidence>
<dbReference type="EMBL" id="RCHS01000064">
    <property type="protein sequence ID" value="RMX61284.1"/>
    <property type="molecule type" value="Genomic_DNA"/>
</dbReference>
<dbReference type="PANTHER" id="PTHR13707:SF23">
    <property type="entry name" value="SUCCINYL-COA:3-KETOACID-COENZYME A TRANSFERASE"/>
    <property type="match status" value="1"/>
</dbReference>
<dbReference type="InterPro" id="IPR014388">
    <property type="entry name" value="3-oxoacid_CoA-transferase"/>
</dbReference>
<dbReference type="OrthoDB" id="1933379at2759"/>
<dbReference type="PANTHER" id="PTHR13707">
    <property type="entry name" value="KETOACID-COENZYME A TRANSFERASE"/>
    <property type="match status" value="1"/>
</dbReference>
<comment type="pathway">
    <text evidence="3">Ketone metabolism; succinyl-CoA degradation; acetoacetyl-CoA from succinyl-CoA: step 1/1.</text>
</comment>
<dbReference type="PROSITE" id="PS01274">
    <property type="entry name" value="COA_TRANSF_2"/>
    <property type="match status" value="1"/>
</dbReference>
<comment type="catalytic activity">
    <reaction evidence="3">
        <text>a 3-oxo acid + succinyl-CoA = a 3-oxoacyl-CoA + succinate</text>
        <dbReference type="Rhea" id="RHEA:24564"/>
        <dbReference type="ChEBI" id="CHEBI:30031"/>
        <dbReference type="ChEBI" id="CHEBI:35973"/>
        <dbReference type="ChEBI" id="CHEBI:57292"/>
        <dbReference type="ChEBI" id="CHEBI:90726"/>
        <dbReference type="EC" id="2.8.3.5"/>
    </reaction>
</comment>
<dbReference type="SMART" id="SM00882">
    <property type="entry name" value="CoA_trans"/>
    <property type="match status" value="2"/>
</dbReference>
<dbReference type="InterPro" id="IPR004164">
    <property type="entry name" value="CoA_transf_AS"/>
</dbReference>
<evidence type="ECO:0000256" key="1">
    <source>
        <dbReference type="ARBA" id="ARBA00007154"/>
    </source>
</evidence>
<dbReference type="Pfam" id="PF01144">
    <property type="entry name" value="CoA_trans"/>
    <property type="match status" value="2"/>
</dbReference>
<dbReference type="PIRSF" id="PIRSF000858">
    <property type="entry name" value="SCOT-t"/>
    <property type="match status" value="1"/>
</dbReference>
<organism evidence="5 6">
    <name type="scientific">Pocillopora damicornis</name>
    <name type="common">Cauliflower coral</name>
    <name type="synonym">Millepora damicornis</name>
    <dbReference type="NCBI Taxonomy" id="46731"/>
    <lineage>
        <taxon>Eukaryota</taxon>
        <taxon>Metazoa</taxon>
        <taxon>Cnidaria</taxon>
        <taxon>Anthozoa</taxon>
        <taxon>Hexacorallia</taxon>
        <taxon>Scleractinia</taxon>
        <taxon>Astrocoeniina</taxon>
        <taxon>Pocilloporidae</taxon>
        <taxon>Pocillopora</taxon>
    </lineage>
</organism>
<dbReference type="Proteomes" id="UP000275408">
    <property type="component" value="Unassembled WGS sequence"/>
</dbReference>
<dbReference type="NCBIfam" id="TIGR02429">
    <property type="entry name" value="pcaI_scoA_fam"/>
    <property type="match status" value="1"/>
</dbReference>
<dbReference type="GO" id="GO:0008260">
    <property type="term" value="F:succinyl-CoA:3-oxo-acid CoA-transferase activity"/>
    <property type="evidence" value="ECO:0007669"/>
    <property type="project" value="UniProtKB-EC"/>
</dbReference>
<dbReference type="FunFam" id="3.40.1080.10:FF:000002">
    <property type="entry name" value="Succinyl-CoA:3-ketoacid-coenzyme A transferase, mitochondrial"/>
    <property type="match status" value="1"/>
</dbReference>
<proteinExistence type="inferred from homology"/>
<dbReference type="Gene3D" id="3.40.1080.10">
    <property type="entry name" value="Glutaconate Coenzyme A-transferase"/>
    <property type="match status" value="3"/>
</dbReference>
<dbReference type="InterPro" id="IPR004165">
    <property type="entry name" value="CoA_trans_fam_I"/>
</dbReference>
<gene>
    <name evidence="5" type="ORF">pdam_00022063</name>
</gene>
<dbReference type="GO" id="GO:0046952">
    <property type="term" value="P:ketone body catabolic process"/>
    <property type="evidence" value="ECO:0007669"/>
    <property type="project" value="InterPro"/>
</dbReference>
<dbReference type="GO" id="GO:0005739">
    <property type="term" value="C:mitochondrion"/>
    <property type="evidence" value="ECO:0007669"/>
    <property type="project" value="TreeGrafter"/>
</dbReference>
<sequence>MALNKCGFDKVLKLKPLLKHRNYPLVVLGCKFSTSSSRNLHFYNNAEEAVKDIPHGAKLLVGGFGLCGIPENLIDGLLKTGKKDLTCVSNNAGVDDFGLGLLLKTKQVKRMISSYVGENAEFERQYLSGELEVELTPQGTLAERIRAGGAGIPAFYTPTGYGTLVHHGGSPIKYSKDGSIQIASQQREARTFNDRQYIMEEAITGDFALIKALKADKEGNLTFRKTTRNFNAPMGKAAKFTIAEVEEIVESGEIPEEDVHLPGVYVQGILKGSHYQKRIERLTVTQDEADNDKPKSPGAELRERIIKRAALEFKDGMYANLGIGMPMLASNYIPEGMNVVLQSENGVLGLGPFPRPGEVDADLINAGKETVTVLPGSSYFSSDESFAMIRGGHIDITILGAMQVSQFGDIANWMIPVSNYINIYQKEQMRTQSLVVGLKRLSIKASEQRLVFVLFLISWKCLVTMEHLAKGDKHKILEKCTLPLTGTNCVNMIITEKCVFEVSKENGLILTELWPGVSIQDIQISTGCTFQVSPDLKEMEQIS</sequence>
<evidence type="ECO:0000313" key="6">
    <source>
        <dbReference type="Proteomes" id="UP000275408"/>
    </source>
</evidence>
<dbReference type="EC" id="2.8.3.5" evidence="3"/>